<dbReference type="InterPro" id="IPR056375">
    <property type="entry name" value="Idi_bact"/>
</dbReference>
<evidence type="ECO:0000256" key="8">
    <source>
        <dbReference type="ARBA" id="ARBA00023229"/>
    </source>
</evidence>
<dbReference type="PANTHER" id="PTHR10885">
    <property type="entry name" value="ISOPENTENYL-DIPHOSPHATE DELTA-ISOMERASE"/>
    <property type="match status" value="1"/>
</dbReference>
<feature type="binding site" evidence="10">
    <location>
        <position position="33"/>
    </location>
    <ligand>
        <name>Mn(2+)</name>
        <dbReference type="ChEBI" id="CHEBI:29035"/>
    </ligand>
</feature>
<dbReference type="Proteomes" id="UP000640489">
    <property type="component" value="Unassembled WGS sequence"/>
</dbReference>
<dbReference type="GO" id="GO:0046872">
    <property type="term" value="F:metal ion binding"/>
    <property type="evidence" value="ECO:0007669"/>
    <property type="project" value="UniProtKB-KW"/>
</dbReference>
<dbReference type="SUPFAM" id="SSF55811">
    <property type="entry name" value="Nudix"/>
    <property type="match status" value="1"/>
</dbReference>
<keyword evidence="6 10" id="KW-0460">Magnesium</keyword>
<comment type="cofactor">
    <cofactor evidence="10">
        <name>Mg(2+)</name>
        <dbReference type="ChEBI" id="CHEBI:18420"/>
    </cofactor>
    <text evidence="10">Binds 1 Mg(2+) ion per subunit. The magnesium ion binds only when substrate is bound.</text>
</comment>
<dbReference type="PANTHER" id="PTHR10885:SF0">
    <property type="entry name" value="ISOPENTENYL-DIPHOSPHATE DELTA-ISOMERASE"/>
    <property type="match status" value="1"/>
</dbReference>
<comment type="function">
    <text evidence="10">Catalyzes the 1,3-allylic rearrangement of the homoallylic substrate isopentenyl (IPP) to its highly electrophilic allylic isomer, dimethylallyl diphosphate (DMAPP).</text>
</comment>
<feature type="binding site" evidence="10">
    <location>
        <position position="70"/>
    </location>
    <ligand>
        <name>Mn(2+)</name>
        <dbReference type="ChEBI" id="CHEBI:29035"/>
    </ligand>
</feature>
<reference evidence="13" key="1">
    <citation type="submission" date="2020-11" db="EMBL/GenBank/DDBJ databases">
        <title>Nocardioides sp. nov., isolated from Soil of Cynanchum wilfordii Hemsley rhizosphere.</title>
        <authorList>
            <person name="Lee J.-S."/>
            <person name="Suh M.K."/>
            <person name="Kim J.-S."/>
        </authorList>
    </citation>
    <scope>NUCLEOTIDE SEQUENCE</scope>
    <source>
        <strain evidence="13">KCTC 19275</strain>
    </source>
</reference>
<feature type="binding site" evidence="10">
    <location>
        <position position="117"/>
    </location>
    <ligand>
        <name>Mn(2+)</name>
        <dbReference type="ChEBI" id="CHEBI:29035"/>
    </ligand>
</feature>
<proteinExistence type="inferred from homology"/>
<dbReference type="InterPro" id="IPR011876">
    <property type="entry name" value="IsopentenylPP_isomerase_typ1"/>
</dbReference>
<dbReference type="CDD" id="cd02885">
    <property type="entry name" value="NUDIX_IPP_Isomerase"/>
    <property type="match status" value="1"/>
</dbReference>
<dbReference type="EMBL" id="JADKPN010000018">
    <property type="protein sequence ID" value="MBF4765710.1"/>
    <property type="molecule type" value="Genomic_DNA"/>
</dbReference>
<dbReference type="NCBIfam" id="TIGR02150">
    <property type="entry name" value="IPP_isom_1"/>
    <property type="match status" value="1"/>
</dbReference>
<keyword evidence="8 10" id="KW-0414">Isoprene biosynthesis</keyword>
<evidence type="ECO:0000259" key="12">
    <source>
        <dbReference type="PROSITE" id="PS51462"/>
    </source>
</evidence>
<protein>
    <recommendedName>
        <fullName evidence="3 10">Isopentenyl-diphosphate Delta-isomerase</fullName>
        <shortName evidence="10">IPP isomerase</shortName>
        <ecNumber evidence="3 10">5.3.3.2</ecNumber>
    </recommendedName>
    <alternativeName>
        <fullName evidence="10">IPP:DMAPP isomerase</fullName>
    </alternativeName>
    <alternativeName>
        <fullName evidence="10">Isopentenyl pyrophosphate isomerase</fullName>
    </alternativeName>
</protein>
<name>A0A930VJ54_9ACTN</name>
<dbReference type="GO" id="GO:0004452">
    <property type="term" value="F:isopentenyl-diphosphate delta-isomerase activity"/>
    <property type="evidence" value="ECO:0007669"/>
    <property type="project" value="UniProtKB-UniRule"/>
</dbReference>
<comment type="similarity">
    <text evidence="2 10">Belongs to the IPP isomerase type 1 family.</text>
</comment>
<keyword evidence="9 10" id="KW-0413">Isomerase</keyword>
<dbReference type="GO" id="GO:0005737">
    <property type="term" value="C:cytoplasm"/>
    <property type="evidence" value="ECO:0007669"/>
    <property type="project" value="UniProtKB-SubCell"/>
</dbReference>
<dbReference type="NCBIfam" id="NF002995">
    <property type="entry name" value="PRK03759.1"/>
    <property type="match status" value="1"/>
</dbReference>
<feature type="active site" evidence="10 11">
    <location>
        <position position="68"/>
    </location>
</feature>
<evidence type="ECO:0000256" key="9">
    <source>
        <dbReference type="ARBA" id="ARBA00023235"/>
    </source>
</evidence>
<keyword evidence="5 10" id="KW-0479">Metal-binding</keyword>
<dbReference type="GO" id="GO:0050992">
    <property type="term" value="P:dimethylallyl diphosphate biosynthetic process"/>
    <property type="evidence" value="ECO:0007669"/>
    <property type="project" value="UniProtKB-UniRule"/>
</dbReference>
<evidence type="ECO:0000256" key="11">
    <source>
        <dbReference type="PIRSR" id="PIRSR018427-1"/>
    </source>
</evidence>
<evidence type="ECO:0000256" key="6">
    <source>
        <dbReference type="ARBA" id="ARBA00022842"/>
    </source>
</evidence>
<evidence type="ECO:0000313" key="14">
    <source>
        <dbReference type="Proteomes" id="UP000640489"/>
    </source>
</evidence>
<evidence type="ECO:0000256" key="4">
    <source>
        <dbReference type="ARBA" id="ARBA00022490"/>
    </source>
</evidence>
<dbReference type="Gene3D" id="3.90.79.10">
    <property type="entry name" value="Nucleoside Triphosphate Pyrophosphohydrolase"/>
    <property type="match status" value="1"/>
</dbReference>
<feature type="binding site" evidence="10">
    <location>
        <position position="26"/>
    </location>
    <ligand>
        <name>Mn(2+)</name>
        <dbReference type="ChEBI" id="CHEBI:29035"/>
    </ligand>
</feature>
<dbReference type="GO" id="GO:0008299">
    <property type="term" value="P:isoprenoid biosynthetic process"/>
    <property type="evidence" value="ECO:0007669"/>
    <property type="project" value="UniProtKB-UniRule"/>
</dbReference>
<evidence type="ECO:0000256" key="10">
    <source>
        <dbReference type="HAMAP-Rule" id="MF_00202"/>
    </source>
</evidence>
<feature type="binding site" evidence="10">
    <location>
        <position position="88"/>
    </location>
    <ligand>
        <name>Mg(2+)</name>
        <dbReference type="ChEBI" id="CHEBI:18420"/>
    </ligand>
</feature>
<dbReference type="HAMAP" id="MF_00202">
    <property type="entry name" value="Idi"/>
    <property type="match status" value="1"/>
</dbReference>
<evidence type="ECO:0000256" key="3">
    <source>
        <dbReference type="ARBA" id="ARBA00012057"/>
    </source>
</evidence>
<keyword evidence="4 10" id="KW-0963">Cytoplasm</keyword>
<evidence type="ECO:0000256" key="2">
    <source>
        <dbReference type="ARBA" id="ARBA00007579"/>
    </source>
</evidence>
<dbReference type="RefSeq" id="WP_194708896.1">
    <property type="nucleotide sequence ID" value="NZ_JADKPN010000018.1"/>
</dbReference>
<dbReference type="Pfam" id="PF00293">
    <property type="entry name" value="NUDIX"/>
    <property type="match status" value="1"/>
</dbReference>
<dbReference type="AlphaFoldDB" id="A0A930VJ54"/>
<comment type="catalytic activity">
    <reaction evidence="10">
        <text>isopentenyl diphosphate = dimethylallyl diphosphate</text>
        <dbReference type="Rhea" id="RHEA:23284"/>
        <dbReference type="ChEBI" id="CHEBI:57623"/>
        <dbReference type="ChEBI" id="CHEBI:128769"/>
        <dbReference type="EC" id="5.3.3.2"/>
    </reaction>
</comment>
<sequence length="191" mass="20606">MTSPEQVVLLAEDGTAVGTADKATVHHASTPLHLAFSCYVLADDGSLLVTQRALAKRTFPGVWTNSCCGHPSPGESLSSAVVRRVAQELGLGLRDVRLVLPGFRYVAEMPDGTRENEMCPVFTARAVGSVEVDRSEVEAFVWEPWPEFRAAVLSGARDVSSWCREQVAQLPEDLASAESRPFSELPPAAQV</sequence>
<feature type="active site" evidence="10 11">
    <location>
        <position position="117"/>
    </location>
</feature>
<dbReference type="PROSITE" id="PS51462">
    <property type="entry name" value="NUDIX"/>
    <property type="match status" value="1"/>
</dbReference>
<comment type="caution">
    <text evidence="13">The sequence shown here is derived from an EMBL/GenBank/DDBJ whole genome shotgun (WGS) entry which is preliminary data.</text>
</comment>
<evidence type="ECO:0000256" key="7">
    <source>
        <dbReference type="ARBA" id="ARBA00023211"/>
    </source>
</evidence>
<comment type="cofactor">
    <cofactor evidence="10">
        <name>Mn(2+)</name>
        <dbReference type="ChEBI" id="CHEBI:29035"/>
    </cofactor>
    <text evidence="10">Binds 1 Mn(2+) ion per subunit.</text>
</comment>
<dbReference type="InterPro" id="IPR015797">
    <property type="entry name" value="NUDIX_hydrolase-like_dom_sf"/>
</dbReference>
<evidence type="ECO:0000256" key="1">
    <source>
        <dbReference type="ARBA" id="ARBA00004826"/>
    </source>
</evidence>
<feature type="domain" description="Nudix hydrolase" evidence="12">
    <location>
        <begin position="31"/>
        <end position="165"/>
    </location>
</feature>
<organism evidence="13 14">
    <name type="scientific">Nocardioides islandensis</name>
    <dbReference type="NCBI Taxonomy" id="433663"/>
    <lineage>
        <taxon>Bacteria</taxon>
        <taxon>Bacillati</taxon>
        <taxon>Actinomycetota</taxon>
        <taxon>Actinomycetes</taxon>
        <taxon>Propionibacteriales</taxon>
        <taxon>Nocardioidaceae</taxon>
        <taxon>Nocardioides</taxon>
    </lineage>
</organism>
<accession>A0A930VJ54</accession>
<evidence type="ECO:0000256" key="5">
    <source>
        <dbReference type="ARBA" id="ARBA00022723"/>
    </source>
</evidence>
<feature type="binding site" evidence="10">
    <location>
        <position position="115"/>
    </location>
    <ligand>
        <name>Mn(2+)</name>
        <dbReference type="ChEBI" id="CHEBI:29035"/>
    </ligand>
</feature>
<comment type="pathway">
    <text evidence="1 10">Isoprenoid biosynthesis; dimethylallyl diphosphate biosynthesis; dimethylallyl diphosphate from isopentenyl diphosphate: step 1/1.</text>
</comment>
<comment type="subcellular location">
    <subcellularLocation>
        <location evidence="10">Cytoplasm</location>
    </subcellularLocation>
</comment>
<dbReference type="EC" id="5.3.3.2" evidence="3 10"/>
<dbReference type="InterPro" id="IPR000086">
    <property type="entry name" value="NUDIX_hydrolase_dom"/>
</dbReference>
<keyword evidence="7 10" id="KW-0464">Manganese</keyword>
<gene>
    <name evidence="10 13" type="primary">idi</name>
    <name evidence="13" type="ORF">ISU07_21475</name>
</gene>
<dbReference type="PIRSF" id="PIRSF018427">
    <property type="entry name" value="Isopntndiph_ism"/>
    <property type="match status" value="1"/>
</dbReference>
<keyword evidence="14" id="KW-1185">Reference proteome</keyword>
<evidence type="ECO:0000313" key="13">
    <source>
        <dbReference type="EMBL" id="MBF4765710.1"/>
    </source>
</evidence>